<dbReference type="Pfam" id="PF04505">
    <property type="entry name" value="CD225"/>
    <property type="match status" value="1"/>
</dbReference>
<comment type="caution">
    <text evidence="6">The sequence shown here is derived from an EMBL/GenBank/DDBJ whole genome shotgun (WGS) entry which is preliminary data.</text>
</comment>
<dbReference type="EMBL" id="CAIIXF020000005">
    <property type="protein sequence ID" value="CAH1783973.1"/>
    <property type="molecule type" value="Genomic_DNA"/>
</dbReference>
<keyword evidence="3" id="KW-0812">Transmembrane</keyword>
<keyword evidence="4" id="KW-1133">Transmembrane helix</keyword>
<evidence type="ECO:0000313" key="7">
    <source>
        <dbReference type="Proteomes" id="UP000749559"/>
    </source>
</evidence>
<evidence type="ECO:0000256" key="2">
    <source>
        <dbReference type="ARBA" id="ARBA00006843"/>
    </source>
</evidence>
<evidence type="ECO:0000313" key="6">
    <source>
        <dbReference type="EMBL" id="CAH1783973.1"/>
    </source>
</evidence>
<proteinExistence type="inferred from homology"/>
<gene>
    <name evidence="6" type="ORF">OFUS_LOCUS10240</name>
</gene>
<comment type="similarity">
    <text evidence="2">Belongs to the CD225/Dispanin family.</text>
</comment>
<evidence type="ECO:0000256" key="4">
    <source>
        <dbReference type="ARBA" id="ARBA00022989"/>
    </source>
</evidence>
<reference evidence="6" key="1">
    <citation type="submission" date="2022-03" db="EMBL/GenBank/DDBJ databases">
        <authorList>
            <person name="Martin C."/>
        </authorList>
    </citation>
    <scope>NUCLEOTIDE SEQUENCE</scope>
</reference>
<protein>
    <submittedName>
        <fullName evidence="6">Uncharacterized protein</fullName>
    </submittedName>
</protein>
<keyword evidence="5" id="KW-0472">Membrane</keyword>
<evidence type="ECO:0000256" key="1">
    <source>
        <dbReference type="ARBA" id="ARBA00004370"/>
    </source>
</evidence>
<name>A0A8J1T821_OWEFU</name>
<keyword evidence="7" id="KW-1185">Reference proteome</keyword>
<dbReference type="Proteomes" id="UP000749559">
    <property type="component" value="Unassembled WGS sequence"/>
</dbReference>
<evidence type="ECO:0000256" key="3">
    <source>
        <dbReference type="ARBA" id="ARBA00022692"/>
    </source>
</evidence>
<evidence type="ECO:0000256" key="5">
    <source>
        <dbReference type="ARBA" id="ARBA00023136"/>
    </source>
</evidence>
<dbReference type="AlphaFoldDB" id="A0A8J1T821"/>
<organism evidence="6 7">
    <name type="scientific">Owenia fusiformis</name>
    <name type="common">Polychaete worm</name>
    <dbReference type="NCBI Taxonomy" id="6347"/>
    <lineage>
        <taxon>Eukaryota</taxon>
        <taxon>Metazoa</taxon>
        <taxon>Spiralia</taxon>
        <taxon>Lophotrochozoa</taxon>
        <taxon>Annelida</taxon>
        <taxon>Polychaeta</taxon>
        <taxon>Sedentaria</taxon>
        <taxon>Canalipalpata</taxon>
        <taxon>Sabellida</taxon>
        <taxon>Oweniida</taxon>
        <taxon>Oweniidae</taxon>
        <taxon>Owenia</taxon>
    </lineage>
</organism>
<sequence>MAQVGPQPGGVATYNQQMGATVIVGNEERRSYVCLSFFSLILSPFCGIIALIFGCCSKCSYNDGDFQKGSCLARCACGWALTGIITTIVIAILIVVLFFAAPEIFWTIYILVLAKAHGFELNMMGA</sequence>
<accession>A0A8J1T821</accession>
<dbReference type="GO" id="GO:0016020">
    <property type="term" value="C:membrane"/>
    <property type="evidence" value="ECO:0007669"/>
    <property type="project" value="UniProtKB-SubCell"/>
</dbReference>
<dbReference type="InterPro" id="IPR007593">
    <property type="entry name" value="CD225/Dispanin_fam"/>
</dbReference>
<comment type="subcellular location">
    <subcellularLocation>
        <location evidence="1">Membrane</location>
    </subcellularLocation>
</comment>